<dbReference type="InParanoid" id="A0A6P7G5X1"/>
<organism evidence="1">
    <name type="scientific">Diabrotica virgifera virgifera</name>
    <name type="common">western corn rootworm</name>
    <dbReference type="NCBI Taxonomy" id="50390"/>
    <lineage>
        <taxon>Eukaryota</taxon>
        <taxon>Metazoa</taxon>
        <taxon>Ecdysozoa</taxon>
        <taxon>Arthropoda</taxon>
        <taxon>Hexapoda</taxon>
        <taxon>Insecta</taxon>
        <taxon>Pterygota</taxon>
        <taxon>Neoptera</taxon>
        <taxon>Endopterygota</taxon>
        <taxon>Coleoptera</taxon>
        <taxon>Polyphaga</taxon>
        <taxon>Cucujiformia</taxon>
        <taxon>Chrysomeloidea</taxon>
        <taxon>Chrysomelidae</taxon>
        <taxon>Galerucinae</taxon>
        <taxon>Diabroticina</taxon>
        <taxon>Diabroticites</taxon>
        <taxon>Diabrotica</taxon>
    </lineage>
</organism>
<dbReference type="SUPFAM" id="SSF50370">
    <property type="entry name" value="Ricin B-like lectins"/>
    <property type="match status" value="1"/>
</dbReference>
<sequence>MERYHLQIFYYYKVVWQLIIRMSKLPTNIFILVLTITTFSRLVTGEAQNGVAIKNKYTSLVLSGKNDEVTTTFFDDEDGTMVWNITPMKNDSDIYFIINEGSGRVLEARTSTLPVMANKSNNDDQKWKLDNKGKITSVAYPDRFLTYDENLNAILNNTLDTLEADQWLFQKPQEGHLGRHLW</sequence>
<accession>A0A6P7G5X1</accession>
<gene>
    <name evidence="1" type="primary">LOC114338054</name>
</gene>
<reference evidence="1" key="1">
    <citation type="submission" date="2025-08" db="UniProtKB">
        <authorList>
            <consortium name="RefSeq"/>
        </authorList>
    </citation>
    <scope>IDENTIFICATION</scope>
    <source>
        <tissue evidence="1">Whole insect</tissue>
    </source>
</reference>
<dbReference type="RefSeq" id="XP_028144439.1">
    <property type="nucleotide sequence ID" value="XM_028288638.1"/>
</dbReference>
<proteinExistence type="predicted"/>
<protein>
    <submittedName>
        <fullName evidence="1">Uncharacterized protein LOC114338054 isoform X1</fullName>
    </submittedName>
</protein>
<name>A0A6P7G5X1_DIAVI</name>
<dbReference type="AlphaFoldDB" id="A0A6P7G5X1"/>
<dbReference type="Gene3D" id="2.80.10.50">
    <property type="match status" value="1"/>
</dbReference>
<dbReference type="InterPro" id="IPR035992">
    <property type="entry name" value="Ricin_B-like_lectins"/>
</dbReference>
<evidence type="ECO:0000313" key="1">
    <source>
        <dbReference type="RefSeq" id="XP_028144439.1"/>
    </source>
</evidence>
<dbReference type="PROSITE" id="PS50231">
    <property type="entry name" value="RICIN_B_LECTIN"/>
    <property type="match status" value="1"/>
</dbReference>